<feature type="transmembrane region" description="Helical" evidence="1">
    <location>
        <begin position="213"/>
        <end position="234"/>
    </location>
</feature>
<proteinExistence type="predicted"/>
<feature type="transmembrane region" description="Helical" evidence="1">
    <location>
        <begin position="52"/>
        <end position="70"/>
    </location>
</feature>
<dbReference type="Proteomes" id="UP000596929">
    <property type="component" value="Unassembled WGS sequence"/>
</dbReference>
<comment type="caution">
    <text evidence="2">The sequence shown here is derived from an EMBL/GenBank/DDBJ whole genome shotgun (WGS) entry which is preliminary data.</text>
</comment>
<feature type="transmembrane region" description="Helical" evidence="1">
    <location>
        <begin position="22"/>
        <end position="40"/>
    </location>
</feature>
<dbReference type="NCBIfam" id="TIGR02206">
    <property type="entry name" value="intg_mem_TP0381"/>
    <property type="match status" value="1"/>
</dbReference>
<dbReference type="EMBL" id="JACOOO010000001">
    <property type="protein sequence ID" value="MBC5627542.1"/>
    <property type="molecule type" value="Genomic_DNA"/>
</dbReference>
<feature type="transmembrane region" description="Helical" evidence="1">
    <location>
        <begin position="135"/>
        <end position="156"/>
    </location>
</feature>
<evidence type="ECO:0000313" key="3">
    <source>
        <dbReference type="Proteomes" id="UP000596929"/>
    </source>
</evidence>
<name>A0ABR7D837_9CLOT</name>
<dbReference type="Pfam" id="PF14808">
    <property type="entry name" value="TMEM164"/>
    <property type="match status" value="1"/>
</dbReference>
<feature type="transmembrane region" description="Helical" evidence="1">
    <location>
        <begin position="168"/>
        <end position="186"/>
    </location>
</feature>
<feature type="transmembrane region" description="Helical" evidence="1">
    <location>
        <begin position="105"/>
        <end position="123"/>
    </location>
</feature>
<keyword evidence="1" id="KW-0472">Membrane</keyword>
<keyword evidence="1" id="KW-1133">Transmembrane helix</keyword>
<evidence type="ECO:0000313" key="2">
    <source>
        <dbReference type="EMBL" id="MBC5627542.1"/>
    </source>
</evidence>
<reference evidence="2 3" key="1">
    <citation type="submission" date="2020-08" db="EMBL/GenBank/DDBJ databases">
        <title>Genome public.</title>
        <authorList>
            <person name="Liu C."/>
            <person name="Sun Q."/>
        </authorList>
    </citation>
    <scope>NUCLEOTIDE SEQUENCE [LARGE SCALE GENOMIC DNA]</scope>
    <source>
        <strain evidence="2 3">NSJ-6</strain>
    </source>
</reference>
<keyword evidence="1" id="KW-0812">Transmembrane</keyword>
<keyword evidence="3" id="KW-1185">Reference proteome</keyword>
<gene>
    <name evidence="2" type="ORF">H8S20_01400</name>
</gene>
<sequence length="242" mass="28616">MSKFFSLSNIDVNYEITLIEKIIPIFILIVLIITLYINRDKIRNNKLLDKKFRYYCGIISLIFLSIYYILEWCSNGITVFNLPLHICFISNILCIILCFNKNKKIFNFVVFTGILGGLSSLLAPELDLSFKYFRYYQFMICHISIIIIPIYFMFIYKYSITIKDTLKVIFITEILGLSLGVFNEIYNTNYMFVSFTSNEAAKGSILSYVGEGYFYFINLQILFLIIMLLWYFILKYSYKLMK</sequence>
<feature type="transmembrane region" description="Helical" evidence="1">
    <location>
        <begin position="76"/>
        <end position="98"/>
    </location>
</feature>
<dbReference type="RefSeq" id="WP_042281774.1">
    <property type="nucleotide sequence ID" value="NZ_JACOOO010000001.1"/>
</dbReference>
<dbReference type="InterPro" id="IPR011737">
    <property type="entry name" value="CHP02206_TP0381"/>
</dbReference>
<organism evidence="2 3">
    <name type="scientific">Clostridium hominis</name>
    <dbReference type="NCBI Taxonomy" id="2763036"/>
    <lineage>
        <taxon>Bacteria</taxon>
        <taxon>Bacillati</taxon>
        <taxon>Bacillota</taxon>
        <taxon>Clostridia</taxon>
        <taxon>Eubacteriales</taxon>
        <taxon>Clostridiaceae</taxon>
        <taxon>Clostridium</taxon>
    </lineage>
</organism>
<protein>
    <submittedName>
        <fullName evidence="2">TIGR02206 family membrane protein</fullName>
    </submittedName>
</protein>
<accession>A0ABR7D837</accession>
<evidence type="ECO:0000256" key="1">
    <source>
        <dbReference type="SAM" id="Phobius"/>
    </source>
</evidence>